<protein>
    <submittedName>
        <fullName evidence="2">Phosphatase 2C family protein isoform 1</fullName>
    </submittedName>
</protein>
<comment type="caution">
    <text evidence="2">The sequence shown here is derived from an EMBL/GenBank/DDBJ whole genome shotgun (WGS) entry which is preliminary data.</text>
</comment>
<dbReference type="Proteomes" id="UP000436088">
    <property type="component" value="Unassembled WGS sequence"/>
</dbReference>
<dbReference type="AlphaFoldDB" id="A0A6A3A4X9"/>
<dbReference type="EMBL" id="VEPZ02001047">
    <property type="protein sequence ID" value="KAE8698209.1"/>
    <property type="molecule type" value="Genomic_DNA"/>
</dbReference>
<feature type="region of interest" description="Disordered" evidence="1">
    <location>
        <begin position="115"/>
        <end position="141"/>
    </location>
</feature>
<feature type="compositionally biased region" description="Polar residues" evidence="1">
    <location>
        <begin position="115"/>
        <end position="137"/>
    </location>
</feature>
<evidence type="ECO:0000313" key="3">
    <source>
        <dbReference type="Proteomes" id="UP000436088"/>
    </source>
</evidence>
<sequence length="243" mass="26564">MNSSYNVSSSTLRTMTDEFRGVVKFVRYDGGKGESEERKDGDVCFKWKDVEALSLGTVLETTWDSRRLSDAKVSLHAGSDKLGEIKGVADGQFDGKKRKTCEYLDATGLVEQTKGNAENNMTNGSKNLSSEQLSSHNSEVDGSLRYTPHKGLHATAYAASTKEAENLAIEQIMSGPYVSHQALEEPEELEDDLEFRNSIVSVGNTNNGLCSLQSCRTYCNAINPGRPCGPEEATDKIELHILG</sequence>
<gene>
    <name evidence="2" type="ORF">F3Y22_tig00110602pilonHSYRG00387</name>
</gene>
<name>A0A6A3A4X9_HIBSY</name>
<proteinExistence type="predicted"/>
<accession>A0A6A3A4X9</accession>
<evidence type="ECO:0000256" key="1">
    <source>
        <dbReference type="SAM" id="MobiDB-lite"/>
    </source>
</evidence>
<organism evidence="2 3">
    <name type="scientific">Hibiscus syriacus</name>
    <name type="common">Rose of Sharon</name>
    <dbReference type="NCBI Taxonomy" id="106335"/>
    <lineage>
        <taxon>Eukaryota</taxon>
        <taxon>Viridiplantae</taxon>
        <taxon>Streptophyta</taxon>
        <taxon>Embryophyta</taxon>
        <taxon>Tracheophyta</taxon>
        <taxon>Spermatophyta</taxon>
        <taxon>Magnoliopsida</taxon>
        <taxon>eudicotyledons</taxon>
        <taxon>Gunneridae</taxon>
        <taxon>Pentapetalae</taxon>
        <taxon>rosids</taxon>
        <taxon>malvids</taxon>
        <taxon>Malvales</taxon>
        <taxon>Malvaceae</taxon>
        <taxon>Malvoideae</taxon>
        <taxon>Hibiscus</taxon>
    </lineage>
</organism>
<reference evidence="2" key="1">
    <citation type="submission" date="2019-09" db="EMBL/GenBank/DDBJ databases">
        <title>Draft genome information of white flower Hibiscus syriacus.</title>
        <authorList>
            <person name="Kim Y.-M."/>
        </authorList>
    </citation>
    <scope>NUCLEOTIDE SEQUENCE [LARGE SCALE GENOMIC DNA]</scope>
    <source>
        <strain evidence="2">YM2019G1</strain>
    </source>
</reference>
<evidence type="ECO:0000313" key="2">
    <source>
        <dbReference type="EMBL" id="KAE8698209.1"/>
    </source>
</evidence>
<keyword evidence="3" id="KW-1185">Reference proteome</keyword>